<evidence type="ECO:0000313" key="3">
    <source>
        <dbReference type="EMBL" id="BBY65873.1"/>
    </source>
</evidence>
<keyword evidence="1" id="KW-0479">Metal-binding</keyword>
<dbReference type="Gene3D" id="3.40.630.10">
    <property type="entry name" value="Zn peptidases"/>
    <property type="match status" value="1"/>
</dbReference>
<dbReference type="CDD" id="cd03886">
    <property type="entry name" value="M20_Acy1"/>
    <property type="match status" value="1"/>
</dbReference>
<dbReference type="PANTHER" id="PTHR11014:SF63">
    <property type="entry name" value="METALLOPEPTIDASE, PUTATIVE (AFU_ORTHOLOGUE AFUA_6G09600)-RELATED"/>
    <property type="match status" value="1"/>
</dbReference>
<dbReference type="NCBIfam" id="TIGR01891">
    <property type="entry name" value="amidohydrolases"/>
    <property type="match status" value="1"/>
</dbReference>
<evidence type="ECO:0000259" key="2">
    <source>
        <dbReference type="Pfam" id="PF07687"/>
    </source>
</evidence>
<dbReference type="Pfam" id="PF07687">
    <property type="entry name" value="M20_dimer"/>
    <property type="match status" value="1"/>
</dbReference>
<dbReference type="AlphaFoldDB" id="A0A7I7TAP2"/>
<dbReference type="PANTHER" id="PTHR11014">
    <property type="entry name" value="PEPTIDASE M20 FAMILY MEMBER"/>
    <property type="match status" value="1"/>
</dbReference>
<feature type="binding site" evidence="1">
    <location>
        <position position="97"/>
    </location>
    <ligand>
        <name>Mn(2+)</name>
        <dbReference type="ChEBI" id="CHEBI:29035"/>
        <label>2</label>
    </ligand>
</feature>
<dbReference type="Gene3D" id="3.30.70.360">
    <property type="match status" value="1"/>
</dbReference>
<dbReference type="KEGG" id="mhev:MHEL_41160"/>
<protein>
    <submittedName>
        <fullName evidence="3">Amidohydrolase</fullName>
    </submittedName>
</protein>
<evidence type="ECO:0000256" key="1">
    <source>
        <dbReference type="PIRSR" id="PIRSR005962-1"/>
    </source>
</evidence>
<keyword evidence="4" id="KW-1185">Reference proteome</keyword>
<keyword evidence="3" id="KW-0378">Hydrolase</keyword>
<reference evidence="3 4" key="1">
    <citation type="journal article" date="2019" name="Emerg. Microbes Infect.">
        <title>Comprehensive subspecies identification of 175 nontuberculous mycobacteria species based on 7547 genomic profiles.</title>
        <authorList>
            <person name="Matsumoto Y."/>
            <person name="Kinjo T."/>
            <person name="Motooka D."/>
            <person name="Nabeya D."/>
            <person name="Jung N."/>
            <person name="Uechi K."/>
            <person name="Horii T."/>
            <person name="Iida T."/>
            <person name="Fujita J."/>
            <person name="Nakamura S."/>
        </authorList>
    </citation>
    <scope>NUCLEOTIDE SEQUENCE [LARGE SCALE GENOMIC DNA]</scope>
    <source>
        <strain evidence="3 4">JCM 30396</strain>
    </source>
</reference>
<feature type="binding site" evidence="1">
    <location>
        <position position="159"/>
    </location>
    <ligand>
        <name>Mn(2+)</name>
        <dbReference type="ChEBI" id="CHEBI:29035"/>
        <label>2</label>
    </ligand>
</feature>
<gene>
    <name evidence="3" type="ORF">MHEL_41160</name>
</gene>
<organism evidence="3 4">
    <name type="scientific">Mycolicibacterium helvum</name>
    <dbReference type="NCBI Taxonomy" id="1534349"/>
    <lineage>
        <taxon>Bacteria</taxon>
        <taxon>Bacillati</taxon>
        <taxon>Actinomycetota</taxon>
        <taxon>Actinomycetes</taxon>
        <taxon>Mycobacteriales</taxon>
        <taxon>Mycobacteriaceae</taxon>
        <taxon>Mycolicibacterium</taxon>
    </lineage>
</organism>
<dbReference type="GO" id="GO:0046872">
    <property type="term" value="F:metal ion binding"/>
    <property type="evidence" value="ECO:0007669"/>
    <property type="project" value="UniProtKB-KW"/>
</dbReference>
<dbReference type="InterPro" id="IPR036264">
    <property type="entry name" value="Bact_exopeptidase_dim_dom"/>
</dbReference>
<dbReference type="Pfam" id="PF01546">
    <property type="entry name" value="Peptidase_M20"/>
    <property type="match status" value="1"/>
</dbReference>
<feature type="domain" description="Peptidase M20 dimerisation" evidence="2">
    <location>
        <begin position="184"/>
        <end position="272"/>
    </location>
</feature>
<dbReference type="InterPro" id="IPR011650">
    <property type="entry name" value="Peptidase_M20_dimer"/>
</dbReference>
<evidence type="ECO:0000313" key="4">
    <source>
        <dbReference type="Proteomes" id="UP000467148"/>
    </source>
</evidence>
<name>A0A7I7TAP2_9MYCO</name>
<sequence>MTDIVTTRRELHAHPEVGLDLPWTQRYLLDRLEGAGIECAVGTGLTSIVAIVRGEAVKQDRARPSVLVRSDMDALPVQEETGLAWAATNGAMHACGHDCHMAIVLHAALEVHHRRQELAGDVLFFFQPGEEGHGGAQLALEEGLLDVLAARPVAALGLHVLAHHLELGQVVTREGAVLAGSTLIDVAFHGHGGHGSAPHLVRDPITATAAFVTASTGMLAMRVDPREHAVLTYGSMHAGVARNVIPDSAQVCGVIRGFSERSIDGVEELVRSNAEGVAITHGVTATVTARKDTIPTVTSGGELAKLRDIVGGTVGALAEPLAISEDFSWVLRAIPGVFLLIGATTGDPATSPSNHSAKATFDDSVLAPSADLVVAWVLGRLRMEANAEPCG</sequence>
<dbReference type="InterPro" id="IPR002933">
    <property type="entry name" value="Peptidase_M20"/>
</dbReference>
<accession>A0A7I7TAP2</accession>
<dbReference type="PIRSF" id="PIRSF005962">
    <property type="entry name" value="Pept_M20D_amidohydro"/>
    <property type="match status" value="1"/>
</dbReference>
<dbReference type="SUPFAM" id="SSF53187">
    <property type="entry name" value="Zn-dependent exopeptidases"/>
    <property type="match status" value="1"/>
</dbReference>
<comment type="cofactor">
    <cofactor evidence="1">
        <name>Mn(2+)</name>
        <dbReference type="ChEBI" id="CHEBI:29035"/>
    </cofactor>
    <text evidence="1">The Mn(2+) ion enhances activity.</text>
</comment>
<feature type="binding site" evidence="1">
    <location>
        <position position="355"/>
    </location>
    <ligand>
        <name>Mn(2+)</name>
        <dbReference type="ChEBI" id="CHEBI:29035"/>
        <label>2</label>
    </ligand>
</feature>
<dbReference type="EMBL" id="AP022596">
    <property type="protein sequence ID" value="BBY65873.1"/>
    <property type="molecule type" value="Genomic_DNA"/>
</dbReference>
<dbReference type="SUPFAM" id="SSF55031">
    <property type="entry name" value="Bacterial exopeptidase dimerisation domain"/>
    <property type="match status" value="1"/>
</dbReference>
<keyword evidence="1" id="KW-0464">Manganese</keyword>
<feature type="binding site" evidence="1">
    <location>
        <position position="131"/>
    </location>
    <ligand>
        <name>Mn(2+)</name>
        <dbReference type="ChEBI" id="CHEBI:29035"/>
        <label>2</label>
    </ligand>
</feature>
<dbReference type="RefSeq" id="WP_163749882.1">
    <property type="nucleotide sequence ID" value="NZ_AP022596.1"/>
</dbReference>
<feature type="binding site" evidence="1">
    <location>
        <position position="95"/>
    </location>
    <ligand>
        <name>Mn(2+)</name>
        <dbReference type="ChEBI" id="CHEBI:29035"/>
        <label>2</label>
    </ligand>
</feature>
<dbReference type="InterPro" id="IPR017439">
    <property type="entry name" value="Amidohydrolase"/>
</dbReference>
<proteinExistence type="predicted"/>
<dbReference type="Proteomes" id="UP000467148">
    <property type="component" value="Chromosome"/>
</dbReference>
<dbReference type="GO" id="GO:0016787">
    <property type="term" value="F:hydrolase activity"/>
    <property type="evidence" value="ECO:0007669"/>
    <property type="project" value="UniProtKB-KW"/>
</dbReference>